<comment type="caution">
    <text evidence="6">The sequence shown here is derived from an EMBL/GenBank/DDBJ whole genome shotgun (WGS) entry which is preliminary data.</text>
</comment>
<keyword evidence="1" id="KW-0575">Peroxidase</keyword>
<evidence type="ECO:0000256" key="4">
    <source>
        <dbReference type="ARBA" id="ARBA00023284"/>
    </source>
</evidence>
<dbReference type="InterPro" id="IPR050455">
    <property type="entry name" value="Tpx_Peroxidase_subfamily"/>
</dbReference>
<name>A0ABP7K4S7_9MICO</name>
<dbReference type="EMBL" id="BAABCN010000002">
    <property type="protein sequence ID" value="GAA3865385.1"/>
    <property type="molecule type" value="Genomic_DNA"/>
</dbReference>
<keyword evidence="7" id="KW-1185">Reference proteome</keyword>
<dbReference type="InterPro" id="IPR000866">
    <property type="entry name" value="AhpC/TSA"/>
</dbReference>
<evidence type="ECO:0000256" key="1">
    <source>
        <dbReference type="ARBA" id="ARBA00022559"/>
    </source>
</evidence>
<keyword evidence="4" id="KW-0676">Redox-active center</keyword>
<dbReference type="Gene3D" id="3.40.30.10">
    <property type="entry name" value="Glutaredoxin"/>
    <property type="match status" value="1"/>
</dbReference>
<dbReference type="PANTHER" id="PTHR43110:SF1">
    <property type="entry name" value="THIOL PEROXIDASE"/>
    <property type="match status" value="1"/>
</dbReference>
<dbReference type="RefSeq" id="WP_345062206.1">
    <property type="nucleotide sequence ID" value="NZ_BAABCN010000002.1"/>
</dbReference>
<dbReference type="SUPFAM" id="SSF52833">
    <property type="entry name" value="Thioredoxin-like"/>
    <property type="match status" value="1"/>
</dbReference>
<dbReference type="InterPro" id="IPR013766">
    <property type="entry name" value="Thioredoxin_domain"/>
</dbReference>
<keyword evidence="3" id="KW-0560">Oxidoreductase</keyword>
<proteinExistence type="predicted"/>
<dbReference type="PANTHER" id="PTHR43110">
    <property type="entry name" value="THIOL PEROXIDASE"/>
    <property type="match status" value="1"/>
</dbReference>
<feature type="domain" description="Thioredoxin" evidence="5">
    <location>
        <begin position="3"/>
        <end position="154"/>
    </location>
</feature>
<evidence type="ECO:0000259" key="5">
    <source>
        <dbReference type="PROSITE" id="PS51352"/>
    </source>
</evidence>
<dbReference type="InterPro" id="IPR036249">
    <property type="entry name" value="Thioredoxin-like_sf"/>
</dbReference>
<gene>
    <name evidence="6" type="ORF">GCM10022381_06400</name>
</gene>
<reference evidence="7" key="1">
    <citation type="journal article" date="2019" name="Int. J. Syst. Evol. Microbiol.">
        <title>The Global Catalogue of Microorganisms (GCM) 10K type strain sequencing project: providing services to taxonomists for standard genome sequencing and annotation.</title>
        <authorList>
            <consortium name="The Broad Institute Genomics Platform"/>
            <consortium name="The Broad Institute Genome Sequencing Center for Infectious Disease"/>
            <person name="Wu L."/>
            <person name="Ma J."/>
        </authorList>
    </citation>
    <scope>NUCLEOTIDE SEQUENCE [LARGE SCALE GENOMIC DNA]</scope>
    <source>
        <strain evidence="7">JCM 17021</strain>
    </source>
</reference>
<dbReference type="InterPro" id="IPR024706">
    <property type="entry name" value="Peroxiredoxin_AhpC-typ"/>
</dbReference>
<keyword evidence="2" id="KW-0049">Antioxidant</keyword>
<dbReference type="Pfam" id="PF00578">
    <property type="entry name" value="AhpC-TSA"/>
    <property type="match status" value="1"/>
</dbReference>
<dbReference type="PIRSF" id="PIRSF000239">
    <property type="entry name" value="AHPC"/>
    <property type="match status" value="1"/>
</dbReference>
<dbReference type="Proteomes" id="UP001501803">
    <property type="component" value="Unassembled WGS sequence"/>
</dbReference>
<evidence type="ECO:0000256" key="3">
    <source>
        <dbReference type="ARBA" id="ARBA00023002"/>
    </source>
</evidence>
<protein>
    <submittedName>
        <fullName evidence="6">Peroxiredoxin</fullName>
    </submittedName>
</protein>
<organism evidence="6 7">
    <name type="scientific">Leifsonia kafniensis</name>
    <dbReference type="NCBI Taxonomy" id="475957"/>
    <lineage>
        <taxon>Bacteria</taxon>
        <taxon>Bacillati</taxon>
        <taxon>Actinomycetota</taxon>
        <taxon>Actinomycetes</taxon>
        <taxon>Micrococcales</taxon>
        <taxon>Microbacteriaceae</taxon>
        <taxon>Leifsonia</taxon>
    </lineage>
</organism>
<dbReference type="CDD" id="cd03018">
    <property type="entry name" value="PRX_AhpE_like"/>
    <property type="match status" value="1"/>
</dbReference>
<evidence type="ECO:0000256" key="2">
    <source>
        <dbReference type="ARBA" id="ARBA00022862"/>
    </source>
</evidence>
<dbReference type="PROSITE" id="PS51352">
    <property type="entry name" value="THIOREDOXIN_2"/>
    <property type="match status" value="1"/>
</dbReference>
<sequence>MALENDTQAPDFELINQFGQSVQLSQFRGEKSVALVFFPLAFSGICSGELCELRDNLSLFADSGVELIGISVDSRHTLRAWGEQEGYDFSLLADFWPHGGVAKEYGVFLDEKGFANRATFLIDPSGIIRASFITAPGEARSLAAYRAALEELQPTPVI</sequence>
<evidence type="ECO:0000313" key="6">
    <source>
        <dbReference type="EMBL" id="GAA3865385.1"/>
    </source>
</evidence>
<accession>A0ABP7K4S7</accession>
<evidence type="ECO:0000313" key="7">
    <source>
        <dbReference type="Proteomes" id="UP001501803"/>
    </source>
</evidence>